<proteinExistence type="inferred from homology"/>
<name>A0A8T0DMC9_9TREM</name>
<feature type="transmembrane region" description="Helical" evidence="11">
    <location>
        <begin position="163"/>
        <end position="185"/>
    </location>
</feature>
<feature type="transmembrane region" description="Helical" evidence="11">
    <location>
        <begin position="6"/>
        <end position="24"/>
    </location>
</feature>
<comment type="similarity">
    <text evidence="8">Belongs to the TMEM147 family.</text>
</comment>
<dbReference type="PANTHER" id="PTHR12869:SF0">
    <property type="entry name" value="BOS COMPLEX SUBUNIT TMEM147"/>
    <property type="match status" value="1"/>
</dbReference>
<evidence type="ECO:0000256" key="9">
    <source>
        <dbReference type="ARBA" id="ARBA00034846"/>
    </source>
</evidence>
<dbReference type="GO" id="GO:0005886">
    <property type="term" value="C:plasma membrane"/>
    <property type="evidence" value="ECO:0007669"/>
    <property type="project" value="UniProtKB-SubCell"/>
</dbReference>
<gene>
    <name evidence="12" type="ORF">P879_03129</name>
</gene>
<protein>
    <recommendedName>
        <fullName evidence="9">BOS complex subunit TMEM147</fullName>
    </recommendedName>
    <alternativeName>
        <fullName evidence="10">Transmembrane protein 147</fullName>
    </alternativeName>
</protein>
<keyword evidence="6 11" id="KW-1133">Transmembrane helix</keyword>
<feature type="transmembrane region" description="Helical" evidence="11">
    <location>
        <begin position="36"/>
        <end position="56"/>
    </location>
</feature>
<evidence type="ECO:0000313" key="13">
    <source>
        <dbReference type="Proteomes" id="UP000699462"/>
    </source>
</evidence>
<dbReference type="InterPro" id="IPR019164">
    <property type="entry name" value="TMEM147"/>
</dbReference>
<accession>A0A8T0DMC9</accession>
<dbReference type="Proteomes" id="UP000699462">
    <property type="component" value="Unassembled WGS sequence"/>
</dbReference>
<reference evidence="12 13" key="1">
    <citation type="submission" date="2019-07" db="EMBL/GenBank/DDBJ databases">
        <title>Annotation for the trematode Paragonimus westermani.</title>
        <authorList>
            <person name="Choi Y.-J."/>
        </authorList>
    </citation>
    <scope>NUCLEOTIDE SEQUENCE [LARGE SCALE GENOMIC DNA]</scope>
    <source>
        <strain evidence="12">180907_Pwestermani</strain>
    </source>
</reference>
<dbReference type="Pfam" id="PF09767">
    <property type="entry name" value="DUF2053"/>
    <property type="match status" value="1"/>
</dbReference>
<keyword evidence="5" id="KW-0256">Endoplasmic reticulum</keyword>
<evidence type="ECO:0000256" key="1">
    <source>
        <dbReference type="ARBA" id="ARBA00004477"/>
    </source>
</evidence>
<sequence length="270" mass="30854">MGLFHLANCLVLATGPYFLVYRATGMKENDAFWRCCKIMIFYGLTQMLKFFLATLTPHDYDFNSQNNFMFLELPGAVIELLVIFLIIRRLSARNEFGVLVASMGWSLAALFSTRYIPIWVGAKGIEFEWRYLCLSFQANLEMITVFSLFHTLWLLLRKKGHVVGVFVGLLNTVVLLLRQTIFGLIEQHLTSIPGEMVFKTLFALSAGLATLILRTNMRTDRPDRIFTFSSIWTDMRTLVEGIGKRCLNHTNPVSSIRDLKTNGHAGPKRR</sequence>
<evidence type="ECO:0000256" key="3">
    <source>
        <dbReference type="ARBA" id="ARBA00022475"/>
    </source>
</evidence>
<keyword evidence="13" id="KW-1185">Reference proteome</keyword>
<organism evidence="12 13">
    <name type="scientific">Paragonimus westermani</name>
    <dbReference type="NCBI Taxonomy" id="34504"/>
    <lineage>
        <taxon>Eukaryota</taxon>
        <taxon>Metazoa</taxon>
        <taxon>Spiralia</taxon>
        <taxon>Lophotrochozoa</taxon>
        <taxon>Platyhelminthes</taxon>
        <taxon>Trematoda</taxon>
        <taxon>Digenea</taxon>
        <taxon>Plagiorchiida</taxon>
        <taxon>Troglotremata</taxon>
        <taxon>Troglotrematidae</taxon>
        <taxon>Paragonimus</taxon>
    </lineage>
</organism>
<keyword evidence="7 11" id="KW-0472">Membrane</keyword>
<feature type="transmembrane region" description="Helical" evidence="11">
    <location>
        <begin position="197"/>
        <end position="214"/>
    </location>
</feature>
<dbReference type="OrthoDB" id="9993532at2759"/>
<evidence type="ECO:0000256" key="10">
    <source>
        <dbReference type="ARBA" id="ARBA00034899"/>
    </source>
</evidence>
<dbReference type="AlphaFoldDB" id="A0A8T0DMC9"/>
<evidence type="ECO:0000256" key="7">
    <source>
        <dbReference type="ARBA" id="ARBA00023136"/>
    </source>
</evidence>
<keyword evidence="4 11" id="KW-0812">Transmembrane</keyword>
<dbReference type="PANTHER" id="PTHR12869">
    <property type="entry name" value="SMALL SEVEN TRANSMEMBRANE DOMAIN-CONTAINING PROTEIN"/>
    <property type="match status" value="1"/>
</dbReference>
<dbReference type="GO" id="GO:0005789">
    <property type="term" value="C:endoplasmic reticulum membrane"/>
    <property type="evidence" value="ECO:0007669"/>
    <property type="project" value="UniProtKB-SubCell"/>
</dbReference>
<dbReference type="EMBL" id="JTDF01002280">
    <property type="protein sequence ID" value="KAF8568983.1"/>
    <property type="molecule type" value="Genomic_DNA"/>
</dbReference>
<feature type="transmembrane region" description="Helical" evidence="11">
    <location>
        <begin position="68"/>
        <end position="87"/>
    </location>
</feature>
<evidence type="ECO:0000256" key="4">
    <source>
        <dbReference type="ARBA" id="ARBA00022692"/>
    </source>
</evidence>
<evidence type="ECO:0000256" key="6">
    <source>
        <dbReference type="ARBA" id="ARBA00022989"/>
    </source>
</evidence>
<feature type="transmembrane region" description="Helical" evidence="11">
    <location>
        <begin position="136"/>
        <end position="156"/>
    </location>
</feature>
<evidence type="ECO:0000256" key="8">
    <source>
        <dbReference type="ARBA" id="ARBA00034739"/>
    </source>
</evidence>
<comment type="caution">
    <text evidence="12">The sequence shown here is derived from an EMBL/GenBank/DDBJ whole genome shotgun (WGS) entry which is preliminary data.</text>
</comment>
<evidence type="ECO:0000256" key="2">
    <source>
        <dbReference type="ARBA" id="ARBA00004651"/>
    </source>
</evidence>
<keyword evidence="3" id="KW-1003">Cell membrane</keyword>
<comment type="subcellular location">
    <subcellularLocation>
        <location evidence="2">Cell membrane</location>
        <topology evidence="2">Multi-pass membrane protein</topology>
    </subcellularLocation>
    <subcellularLocation>
        <location evidence="1">Endoplasmic reticulum membrane</location>
        <topology evidence="1">Multi-pass membrane protein</topology>
    </subcellularLocation>
</comment>
<evidence type="ECO:0000256" key="5">
    <source>
        <dbReference type="ARBA" id="ARBA00022824"/>
    </source>
</evidence>
<evidence type="ECO:0000256" key="11">
    <source>
        <dbReference type="SAM" id="Phobius"/>
    </source>
</evidence>
<feature type="transmembrane region" description="Helical" evidence="11">
    <location>
        <begin position="96"/>
        <end position="116"/>
    </location>
</feature>
<evidence type="ECO:0000313" key="12">
    <source>
        <dbReference type="EMBL" id="KAF8568983.1"/>
    </source>
</evidence>